<keyword evidence="2" id="KW-1185">Reference proteome</keyword>
<reference evidence="1" key="1">
    <citation type="submission" date="2023-10" db="EMBL/GenBank/DDBJ databases">
        <authorList>
            <person name="Rodriguez Cubillos JULIANA M."/>
            <person name="De Vega J."/>
        </authorList>
    </citation>
    <scope>NUCLEOTIDE SEQUENCE</scope>
</reference>
<comment type="caution">
    <text evidence="1">The sequence shown here is derived from an EMBL/GenBank/DDBJ whole genome shotgun (WGS) entry which is preliminary data.</text>
</comment>
<dbReference type="Proteomes" id="UP001177021">
    <property type="component" value="Unassembled WGS sequence"/>
</dbReference>
<organism evidence="1 2">
    <name type="scientific">Trifolium pratense</name>
    <name type="common">Red clover</name>
    <dbReference type="NCBI Taxonomy" id="57577"/>
    <lineage>
        <taxon>Eukaryota</taxon>
        <taxon>Viridiplantae</taxon>
        <taxon>Streptophyta</taxon>
        <taxon>Embryophyta</taxon>
        <taxon>Tracheophyta</taxon>
        <taxon>Spermatophyta</taxon>
        <taxon>Magnoliopsida</taxon>
        <taxon>eudicotyledons</taxon>
        <taxon>Gunneridae</taxon>
        <taxon>Pentapetalae</taxon>
        <taxon>rosids</taxon>
        <taxon>fabids</taxon>
        <taxon>Fabales</taxon>
        <taxon>Fabaceae</taxon>
        <taxon>Papilionoideae</taxon>
        <taxon>50 kb inversion clade</taxon>
        <taxon>NPAAA clade</taxon>
        <taxon>Hologalegina</taxon>
        <taxon>IRL clade</taxon>
        <taxon>Trifolieae</taxon>
        <taxon>Trifolium</taxon>
    </lineage>
</organism>
<accession>A0ACB0LR92</accession>
<dbReference type="EMBL" id="CASHSV030000615">
    <property type="protein sequence ID" value="CAJ2671863.1"/>
    <property type="molecule type" value="Genomic_DNA"/>
</dbReference>
<evidence type="ECO:0000313" key="1">
    <source>
        <dbReference type="EMBL" id="CAJ2671863.1"/>
    </source>
</evidence>
<gene>
    <name evidence="1" type="ORF">MILVUS5_LOCUS35604</name>
</gene>
<sequence>MDCTELSTGAISKLGELGVKSALKQFKYMIQHKKIIANLKEELEKLNSLKQSLQGWVDAESTKGNKIPPNLSNWLSSVAAIEVELQSFYENRDNKNKKCFGGQCSDLALKYSQGKQATAKTGDITRLKEEGSKLPLISYPKAPPALGSTFLKDIKSLESRNKIIITVIEKLNDEQFKRISICGMGGVGKTTLVKELIKIVENKLFDKVVMAVISLNPDYDKIQRKIADDLGLVLNRQSVEGRGSEILERLKEFNDKKVKVLIVLDDVWEELNFEWIGLSSQEHQQAIKILFTSRNEEVCQKMGSQENVQVSVLLENEAWSLFQEMAGGIVNKHDINPIAREIAKQCAGLPLAIATIGRALRKKEKISWEAALQKLRHSQASSFQDMQECVYSRIELSFNFLGSVEHKSCLFLCGLFPEDFDIPIESLLRHGVGLGLFDATDAVWEARNLVYDMVNSLKRSFLLLDSEKPGCIKMHDVVRDVVLKISFREELGILVQSNSDLKVVKQRQEKCNRMSLILNEKIQLESDLECPTLELLQVQSQREDGKMTSWPENFIHGMTKLKVLYMQNLRIPKTSPHFHASVNTSVNLHTLLLEGCNVEDISIIGKEVKKLEILSFAYSNIKELPAEIGNLGFLKLLDLTRCDCLYFISPNVFARLSKLEELYFRTNTFWWWQNQEFLEELSPHLKVFEIRISNLKILPNDLIFKNLEKFRIYADRYDSSYDRYGYLELNIIQLIDLDYNSIKSSMMTMHLIKKCEILVLERVVGLKNVISELDDCGLQYVNDLRIDTCPNLECVIDCNTPLCAFPLIKSLSLTMLPKLREIIRAHDHSETNKAVIEFSNLEKLELKFLQSLIGFSNSLYSDEHRQPIHGLSSTTKLTDSTNTEDHEILHRSDSDRFGSMPSSISAKLFSSNWMKQFPKLETMSLTSLYSIEMVFDLDGYLKSGWQAQDLLFPQLTKIEISGLEKLSYVWGIAPHCVKGFQNLRSLTISDCPSLKYVFTSAIVSSITNLEKLQVRSCNLMERIVVWSRDEEDDNKGHDATTISFNKLHTLSLSRLPKLVSICSDPLWLECPSLMNFDILVCPMLEIYVIPTHNDAKHENFNTMNSTNTKDVGFQSSKGNNSRSSGWYSAGCIPKFIHQGNSNKRNNKEASVPRVIQDHIPSVFEMNRKGKSHMPSLEDLFIVNCNLLDALLFLDEECNSTILSHMKTIRIVNCDKLTTIIAKRGKREGMINSCSLLKSLQLIDLPNLVRFCYFETYESLDKPQYMDESIGDHKSIRRHSLIDESFFPNLTYLIIKACNKINILFSHSSVSSLEHLQMLVVRNCENMEEIISHQEEIEASANKISIPALQHLLLEDLPNLKDFFKGHSNLDFPSLQKVEIRNCPNMELFSRGSSNTPNLEHLTID</sequence>
<name>A0ACB0LR92_TRIPR</name>
<protein>
    <submittedName>
        <fullName evidence="1">Uncharacterized protein</fullName>
    </submittedName>
</protein>
<proteinExistence type="predicted"/>
<evidence type="ECO:0000313" key="2">
    <source>
        <dbReference type="Proteomes" id="UP001177021"/>
    </source>
</evidence>